<organism evidence="3 4">
    <name type="scientific">Duganella lactea</name>
    <dbReference type="NCBI Taxonomy" id="2692173"/>
    <lineage>
        <taxon>Bacteria</taxon>
        <taxon>Pseudomonadati</taxon>
        <taxon>Pseudomonadota</taxon>
        <taxon>Betaproteobacteria</taxon>
        <taxon>Burkholderiales</taxon>
        <taxon>Oxalobacteraceae</taxon>
        <taxon>Telluria group</taxon>
        <taxon>Duganella</taxon>
    </lineage>
</organism>
<dbReference type="GO" id="GO:0016787">
    <property type="term" value="F:hydrolase activity"/>
    <property type="evidence" value="ECO:0007669"/>
    <property type="project" value="UniProtKB-KW"/>
</dbReference>
<protein>
    <submittedName>
        <fullName evidence="3">Alpha/beta hydrolase</fullName>
    </submittedName>
</protein>
<dbReference type="Pfam" id="PF00756">
    <property type="entry name" value="Esterase"/>
    <property type="match status" value="1"/>
</dbReference>
<dbReference type="SUPFAM" id="SSF53474">
    <property type="entry name" value="alpha/beta-Hydrolases"/>
    <property type="match status" value="1"/>
</dbReference>
<proteinExistence type="inferred from homology"/>
<sequence length="260" mass="28438">MCMGRATAAAPESVPLVIGESWFIDSAALGEKRRINVYRPAGLPADMPLPVIYMPDGGLAEDFLHIAGLLQVGTANMTTRPFILVGIENTERRRDLTGPTDVAKDRSIAPRVGGSKAFRGFIRNELMPEVAKRYRVTNERAIIGESLAGLFVVETLVQEPDLFDTYIALDPSLWWDGGKLLTQAADKHLAFSGKKDVYIGSSADGQSFINQSKLAATFGPIKNLNYHYENWPAETHATIYQPAALKAFRMLLAPTSKAAE</sequence>
<dbReference type="PANTHER" id="PTHR40841:SF2">
    <property type="entry name" value="SIDEROPHORE-DEGRADING ESTERASE (EUROFUNG)"/>
    <property type="match status" value="1"/>
</dbReference>
<dbReference type="PANTHER" id="PTHR40841">
    <property type="entry name" value="SIDEROPHORE TRIACETYLFUSARININE C ESTERASE"/>
    <property type="match status" value="1"/>
</dbReference>
<comment type="similarity">
    <text evidence="1">Belongs to the esterase D family.</text>
</comment>
<dbReference type="Gene3D" id="3.40.50.1820">
    <property type="entry name" value="alpha/beta hydrolase"/>
    <property type="match status" value="1"/>
</dbReference>
<keyword evidence="4" id="KW-1185">Reference proteome</keyword>
<gene>
    <name evidence="3" type="ORF">GTP38_14000</name>
</gene>
<dbReference type="Proteomes" id="UP000449678">
    <property type="component" value="Unassembled WGS sequence"/>
</dbReference>
<evidence type="ECO:0000313" key="4">
    <source>
        <dbReference type="Proteomes" id="UP000449678"/>
    </source>
</evidence>
<accession>A0ABW9V6Z8</accession>
<comment type="caution">
    <text evidence="3">The sequence shown here is derived from an EMBL/GenBank/DDBJ whole genome shotgun (WGS) entry which is preliminary data.</text>
</comment>
<evidence type="ECO:0000256" key="1">
    <source>
        <dbReference type="ARBA" id="ARBA00005622"/>
    </source>
</evidence>
<dbReference type="InterPro" id="IPR029058">
    <property type="entry name" value="AB_hydrolase_fold"/>
</dbReference>
<name>A0ABW9V6Z8_9BURK</name>
<reference evidence="3 4" key="1">
    <citation type="submission" date="2019-12" db="EMBL/GenBank/DDBJ databases">
        <title>Novel species isolated from a subtropical stream in China.</title>
        <authorList>
            <person name="Lu H."/>
        </authorList>
    </citation>
    <scope>NUCLEOTIDE SEQUENCE [LARGE SCALE GENOMIC DNA]</scope>
    <source>
        <strain evidence="3 4">FT94W</strain>
    </source>
</reference>
<evidence type="ECO:0000313" key="3">
    <source>
        <dbReference type="EMBL" id="MYM35444.1"/>
    </source>
</evidence>
<dbReference type="InterPro" id="IPR052558">
    <property type="entry name" value="Siderophore_Hydrolase_D"/>
</dbReference>
<keyword evidence="2 3" id="KW-0378">Hydrolase</keyword>
<dbReference type="EMBL" id="WWCO01000008">
    <property type="protein sequence ID" value="MYM35444.1"/>
    <property type="molecule type" value="Genomic_DNA"/>
</dbReference>
<dbReference type="InterPro" id="IPR000801">
    <property type="entry name" value="Esterase-like"/>
</dbReference>
<evidence type="ECO:0000256" key="2">
    <source>
        <dbReference type="ARBA" id="ARBA00022801"/>
    </source>
</evidence>